<dbReference type="Proteomes" id="UP001530400">
    <property type="component" value="Unassembled WGS sequence"/>
</dbReference>
<evidence type="ECO:0000256" key="2">
    <source>
        <dbReference type="ARBA" id="ARBA00022729"/>
    </source>
</evidence>
<organism evidence="4 5">
    <name type="scientific">Cyclotella atomus</name>
    <dbReference type="NCBI Taxonomy" id="382360"/>
    <lineage>
        <taxon>Eukaryota</taxon>
        <taxon>Sar</taxon>
        <taxon>Stramenopiles</taxon>
        <taxon>Ochrophyta</taxon>
        <taxon>Bacillariophyta</taxon>
        <taxon>Coscinodiscophyceae</taxon>
        <taxon>Thalassiosirophycidae</taxon>
        <taxon>Stephanodiscales</taxon>
        <taxon>Stephanodiscaceae</taxon>
        <taxon>Cyclotella</taxon>
    </lineage>
</organism>
<dbReference type="PANTHER" id="PTHR15462">
    <property type="entry name" value="SERINE PROTEASE"/>
    <property type="match status" value="1"/>
</dbReference>
<reference evidence="4 5" key="1">
    <citation type="submission" date="2024-10" db="EMBL/GenBank/DDBJ databases">
        <title>Updated reference genomes for cyclostephanoid diatoms.</title>
        <authorList>
            <person name="Roberts W.R."/>
            <person name="Alverson A.J."/>
        </authorList>
    </citation>
    <scope>NUCLEOTIDE SEQUENCE [LARGE SCALE GENOMIC DNA]</scope>
    <source>
        <strain evidence="4 5">AJA010-31</strain>
    </source>
</reference>
<keyword evidence="3" id="KW-0843">Virulence</keyword>
<protein>
    <recommendedName>
        <fullName evidence="6">Serine protease</fullName>
    </recommendedName>
</protein>
<gene>
    <name evidence="4" type="ORF">ACHAWO_012705</name>
</gene>
<evidence type="ECO:0008006" key="6">
    <source>
        <dbReference type="Google" id="ProtNLM"/>
    </source>
</evidence>
<evidence type="ECO:0000313" key="4">
    <source>
        <dbReference type="EMBL" id="KAL3793836.1"/>
    </source>
</evidence>
<accession>A0ABD3Q2U8</accession>
<name>A0ABD3Q2U8_9STRA</name>
<comment type="similarity">
    <text evidence="1">Belongs to the peptidase S1 family.</text>
</comment>
<sequence>MDDQVQDRTVILTAAHCAYEYGKGFADHALFIPDQDSTTGAESDQACSNDPYGCWIPAFAVVDQRWTQQAFPDSVPYDYAFYVIPNDVSAHEKGFKHIQDPGLSELLPDIAEPIPIDWNYDTKGEIITGLGYSFDKDPDFRYCSGTLSGKRGLPSYENLWIGNCEMTGGSSGGPWMKETDENGRGVVISVNSWGYTGTPGMGGPNLSTGEAKCLYERAKTRSLSSNDGYIVSDCS</sequence>
<dbReference type="Gene3D" id="2.40.10.10">
    <property type="entry name" value="Trypsin-like serine proteases"/>
    <property type="match status" value="2"/>
</dbReference>
<evidence type="ECO:0000256" key="1">
    <source>
        <dbReference type="ARBA" id="ARBA00007664"/>
    </source>
</evidence>
<keyword evidence="2" id="KW-0732">Signal</keyword>
<dbReference type="PANTHER" id="PTHR15462:SF19">
    <property type="entry name" value="PEPTIDASE S1 DOMAIN-CONTAINING PROTEIN"/>
    <property type="match status" value="1"/>
</dbReference>
<dbReference type="InterPro" id="IPR009003">
    <property type="entry name" value="Peptidase_S1_PA"/>
</dbReference>
<proteinExistence type="inferred from homology"/>
<keyword evidence="5" id="KW-1185">Reference proteome</keyword>
<comment type="caution">
    <text evidence="4">The sequence shown here is derived from an EMBL/GenBank/DDBJ whole genome shotgun (WGS) entry which is preliminary data.</text>
</comment>
<dbReference type="EMBL" id="JALLPJ020000379">
    <property type="protein sequence ID" value="KAL3793836.1"/>
    <property type="molecule type" value="Genomic_DNA"/>
</dbReference>
<dbReference type="AlphaFoldDB" id="A0ABD3Q2U8"/>
<dbReference type="InterPro" id="IPR018114">
    <property type="entry name" value="TRYPSIN_HIS"/>
</dbReference>
<dbReference type="InterPro" id="IPR043504">
    <property type="entry name" value="Peptidase_S1_PA_chymotrypsin"/>
</dbReference>
<dbReference type="SUPFAM" id="SSF50494">
    <property type="entry name" value="Trypsin-like serine proteases"/>
    <property type="match status" value="1"/>
</dbReference>
<evidence type="ECO:0000313" key="5">
    <source>
        <dbReference type="Proteomes" id="UP001530400"/>
    </source>
</evidence>
<evidence type="ECO:0000256" key="3">
    <source>
        <dbReference type="ARBA" id="ARBA00023026"/>
    </source>
</evidence>
<dbReference type="InterPro" id="IPR050966">
    <property type="entry name" value="Glutamyl_endopeptidase"/>
</dbReference>
<dbReference type="PROSITE" id="PS00134">
    <property type="entry name" value="TRYPSIN_HIS"/>
    <property type="match status" value="1"/>
</dbReference>